<reference evidence="1" key="1">
    <citation type="submission" date="2014-09" db="EMBL/GenBank/DDBJ databases">
        <authorList>
            <person name="Magalhaes I.L.F."/>
            <person name="Oliveira U."/>
            <person name="Santos F.R."/>
            <person name="Vidigal T.H.D.A."/>
            <person name="Brescovit A.D."/>
            <person name="Santos A.J."/>
        </authorList>
    </citation>
    <scope>NUCLEOTIDE SEQUENCE</scope>
    <source>
        <tissue evidence="1">Shoot tissue taken approximately 20 cm above the soil surface</tissue>
    </source>
</reference>
<name>A0A0A9FHD2_ARUDO</name>
<sequence length="21" mass="2539">MLAWLILCPKAILIRHLQHRL</sequence>
<dbReference type="EMBL" id="GBRH01188360">
    <property type="protein sequence ID" value="JAE09536.1"/>
    <property type="molecule type" value="Transcribed_RNA"/>
</dbReference>
<dbReference type="AlphaFoldDB" id="A0A0A9FHD2"/>
<accession>A0A0A9FHD2</accession>
<protein>
    <submittedName>
        <fullName evidence="1">Uncharacterized protein</fullName>
    </submittedName>
</protein>
<evidence type="ECO:0000313" key="1">
    <source>
        <dbReference type="EMBL" id="JAE09536.1"/>
    </source>
</evidence>
<reference evidence="1" key="2">
    <citation type="journal article" date="2015" name="Data Brief">
        <title>Shoot transcriptome of the giant reed, Arundo donax.</title>
        <authorList>
            <person name="Barrero R.A."/>
            <person name="Guerrero F.D."/>
            <person name="Moolhuijzen P."/>
            <person name="Goolsby J.A."/>
            <person name="Tidwell J."/>
            <person name="Bellgard S.E."/>
            <person name="Bellgard M.I."/>
        </authorList>
    </citation>
    <scope>NUCLEOTIDE SEQUENCE</scope>
    <source>
        <tissue evidence="1">Shoot tissue taken approximately 20 cm above the soil surface</tissue>
    </source>
</reference>
<proteinExistence type="predicted"/>
<organism evidence="1">
    <name type="scientific">Arundo donax</name>
    <name type="common">Giant reed</name>
    <name type="synonym">Donax arundinaceus</name>
    <dbReference type="NCBI Taxonomy" id="35708"/>
    <lineage>
        <taxon>Eukaryota</taxon>
        <taxon>Viridiplantae</taxon>
        <taxon>Streptophyta</taxon>
        <taxon>Embryophyta</taxon>
        <taxon>Tracheophyta</taxon>
        <taxon>Spermatophyta</taxon>
        <taxon>Magnoliopsida</taxon>
        <taxon>Liliopsida</taxon>
        <taxon>Poales</taxon>
        <taxon>Poaceae</taxon>
        <taxon>PACMAD clade</taxon>
        <taxon>Arundinoideae</taxon>
        <taxon>Arundineae</taxon>
        <taxon>Arundo</taxon>
    </lineage>
</organism>